<sequence>MGPEKRTPRKSGRQARTACRQWKRRLRSAFYSSGSGSAAGLRYRKDCMLTAAAVPFTALAVVLQLGCYRQDCVLMAEVASEERLLQL</sequence>
<evidence type="ECO:0000313" key="2">
    <source>
        <dbReference type="Proteomes" id="UP001066276"/>
    </source>
</evidence>
<accession>A0AAV7P273</accession>
<dbReference type="AlphaFoldDB" id="A0AAV7P273"/>
<protein>
    <submittedName>
        <fullName evidence="1">Uncharacterized protein</fullName>
    </submittedName>
</protein>
<gene>
    <name evidence="1" type="ORF">NDU88_000225</name>
</gene>
<proteinExistence type="predicted"/>
<dbReference type="EMBL" id="JANPWB010000011">
    <property type="protein sequence ID" value="KAJ1121706.1"/>
    <property type="molecule type" value="Genomic_DNA"/>
</dbReference>
<reference evidence="1" key="1">
    <citation type="journal article" date="2022" name="bioRxiv">
        <title>Sequencing and chromosome-scale assembly of the giantPleurodeles waltlgenome.</title>
        <authorList>
            <person name="Brown T."/>
            <person name="Elewa A."/>
            <person name="Iarovenko S."/>
            <person name="Subramanian E."/>
            <person name="Araus A.J."/>
            <person name="Petzold A."/>
            <person name="Susuki M."/>
            <person name="Suzuki K.-i.T."/>
            <person name="Hayashi T."/>
            <person name="Toyoda A."/>
            <person name="Oliveira C."/>
            <person name="Osipova E."/>
            <person name="Leigh N.D."/>
            <person name="Simon A."/>
            <person name="Yun M.H."/>
        </authorList>
    </citation>
    <scope>NUCLEOTIDE SEQUENCE</scope>
    <source>
        <strain evidence="1">20211129_DDA</strain>
        <tissue evidence="1">Liver</tissue>
    </source>
</reference>
<name>A0AAV7P273_PLEWA</name>
<dbReference type="Proteomes" id="UP001066276">
    <property type="component" value="Chromosome 7"/>
</dbReference>
<organism evidence="1 2">
    <name type="scientific">Pleurodeles waltl</name>
    <name type="common">Iberian ribbed newt</name>
    <dbReference type="NCBI Taxonomy" id="8319"/>
    <lineage>
        <taxon>Eukaryota</taxon>
        <taxon>Metazoa</taxon>
        <taxon>Chordata</taxon>
        <taxon>Craniata</taxon>
        <taxon>Vertebrata</taxon>
        <taxon>Euteleostomi</taxon>
        <taxon>Amphibia</taxon>
        <taxon>Batrachia</taxon>
        <taxon>Caudata</taxon>
        <taxon>Salamandroidea</taxon>
        <taxon>Salamandridae</taxon>
        <taxon>Pleurodelinae</taxon>
        <taxon>Pleurodeles</taxon>
    </lineage>
</organism>
<evidence type="ECO:0000313" key="1">
    <source>
        <dbReference type="EMBL" id="KAJ1121706.1"/>
    </source>
</evidence>
<keyword evidence="2" id="KW-1185">Reference proteome</keyword>
<comment type="caution">
    <text evidence="1">The sequence shown here is derived from an EMBL/GenBank/DDBJ whole genome shotgun (WGS) entry which is preliminary data.</text>
</comment>